<comment type="caution">
    <text evidence="1">The sequence shown here is derived from an EMBL/GenBank/DDBJ whole genome shotgun (WGS) entry which is preliminary data.</text>
</comment>
<name>A0A317JS45_9BACT</name>
<organism evidence="1 2">
    <name type="scientific">Candidatus Cerribacteria bacterium 'Amazon FNV 2010 28 9'</name>
    <dbReference type="NCBI Taxonomy" id="2081795"/>
    <lineage>
        <taxon>Bacteria</taxon>
        <taxon>Candidatus Cerribacteria</taxon>
    </lineage>
</organism>
<accession>A0A317JS45</accession>
<dbReference type="EMBL" id="PSRQ01000049">
    <property type="protein sequence ID" value="PWU22993.1"/>
    <property type="molecule type" value="Genomic_DNA"/>
</dbReference>
<proteinExistence type="predicted"/>
<protein>
    <submittedName>
        <fullName evidence="1">Uncharacterized protein</fullName>
    </submittedName>
</protein>
<evidence type="ECO:0000313" key="1">
    <source>
        <dbReference type="EMBL" id="PWU22993.1"/>
    </source>
</evidence>
<evidence type="ECO:0000313" key="2">
    <source>
        <dbReference type="Proteomes" id="UP000246104"/>
    </source>
</evidence>
<dbReference type="Proteomes" id="UP000246104">
    <property type="component" value="Unassembled WGS sequence"/>
</dbReference>
<dbReference type="AlphaFoldDB" id="A0A317JS45"/>
<reference evidence="1 2" key="1">
    <citation type="submission" date="2018-02" db="EMBL/GenBank/DDBJ databases">
        <title>Genomic Reconstructions from Amazon Rainforest and Pasture Soil Reveal Novel Insights into the Physiology of Candidate Phyla in Tropical Sites.</title>
        <authorList>
            <person name="Kroeger M.E."/>
            <person name="Delmont T."/>
            <person name="Eren A.M."/>
            <person name="Guo J."/>
            <person name="Meyer K.M."/>
            <person name="Khan K."/>
            <person name="Rodrigues J.L.M."/>
            <person name="Bohannan B.J.M."/>
            <person name="Tringe S."/>
            <person name="Borges C.D."/>
            <person name="Tiedje J."/>
            <person name="Tsai S.M."/>
            <person name="Nusslein K."/>
        </authorList>
    </citation>
    <scope>NUCLEOTIDE SEQUENCE [LARGE SCALE GENOMIC DNA]</scope>
    <source>
        <strain evidence="1">Amazon FNV 2010 28 9</strain>
    </source>
</reference>
<sequence length="64" mass="7115">MKEKSMTPGTPLEIKQALIIESLSKFMLLFDHGFKTMKAELQDIAEGRKPGEIAKSKIEIPGVN</sequence>
<gene>
    <name evidence="1" type="ORF">C5B42_04450</name>
</gene>